<sequence>MEINFIYFGGRADRDSLWIWHWRGDSSSISSYPGMNQESPSFMAGSVKTSNSFRHDFVEETARRSLLGNLCIKTQ</sequence>
<dbReference type="Proteomes" id="UP000320055">
    <property type="component" value="Unassembled WGS sequence"/>
</dbReference>
<dbReference type="AlphaFoldDB" id="A0A563W536"/>
<accession>A0A563W536</accession>
<dbReference type="EMBL" id="CAACVJ010000699">
    <property type="protein sequence ID" value="VEP18788.1"/>
    <property type="molecule type" value="Genomic_DNA"/>
</dbReference>
<name>A0A563W536_9CYAN</name>
<evidence type="ECO:0000313" key="1">
    <source>
        <dbReference type="EMBL" id="VEP18788.1"/>
    </source>
</evidence>
<gene>
    <name evidence="1" type="ORF">H1P_900012</name>
</gene>
<reference evidence="1 2" key="1">
    <citation type="submission" date="2019-01" db="EMBL/GenBank/DDBJ databases">
        <authorList>
            <person name="Brito A."/>
        </authorList>
    </citation>
    <scope>NUCLEOTIDE SEQUENCE [LARGE SCALE GENOMIC DNA]</scope>
    <source>
        <strain evidence="1">1</strain>
    </source>
</reference>
<proteinExistence type="predicted"/>
<protein>
    <submittedName>
        <fullName evidence="1">Uncharacterized protein</fullName>
    </submittedName>
</protein>
<keyword evidence="2" id="KW-1185">Reference proteome</keyword>
<organism evidence="1 2">
    <name type="scientific">Hyella patelloides LEGE 07179</name>
    <dbReference type="NCBI Taxonomy" id="945734"/>
    <lineage>
        <taxon>Bacteria</taxon>
        <taxon>Bacillati</taxon>
        <taxon>Cyanobacteriota</taxon>
        <taxon>Cyanophyceae</taxon>
        <taxon>Pleurocapsales</taxon>
        <taxon>Hyellaceae</taxon>
        <taxon>Hyella</taxon>
    </lineage>
</organism>
<evidence type="ECO:0000313" key="2">
    <source>
        <dbReference type="Proteomes" id="UP000320055"/>
    </source>
</evidence>